<keyword evidence="1" id="KW-0472">Membrane</keyword>
<keyword evidence="3" id="KW-1185">Reference proteome</keyword>
<feature type="transmembrane region" description="Helical" evidence="1">
    <location>
        <begin position="165"/>
        <end position="187"/>
    </location>
</feature>
<evidence type="ECO:0000313" key="3">
    <source>
        <dbReference type="Proteomes" id="UP001642540"/>
    </source>
</evidence>
<gene>
    <name evidence="2" type="ORF">ODALV1_LOCUS19161</name>
</gene>
<comment type="caution">
    <text evidence="2">The sequence shown here is derived from an EMBL/GenBank/DDBJ whole genome shotgun (WGS) entry which is preliminary data.</text>
</comment>
<dbReference type="EMBL" id="CAXLJM020000065">
    <property type="protein sequence ID" value="CAL8120976.1"/>
    <property type="molecule type" value="Genomic_DNA"/>
</dbReference>
<keyword evidence="1" id="KW-0812">Transmembrane</keyword>
<feature type="transmembrane region" description="Helical" evidence="1">
    <location>
        <begin position="76"/>
        <end position="99"/>
    </location>
</feature>
<accession>A0ABP1RAY7</accession>
<proteinExistence type="predicted"/>
<feature type="transmembrane region" description="Helical" evidence="1">
    <location>
        <begin position="232"/>
        <end position="250"/>
    </location>
</feature>
<name>A0ABP1RAY7_9HEXA</name>
<sequence>MVAMFAKSNIFRKLILEPLRQVVRSQTASDRSNIIQTHLKWYLCLCETTGVSPYSWDANTQRITINGRHFQLEKKWIGLIMYIAIFLAMFYETVVYGYGGSTSTANGNQHLLPRIVNMTTYGGSVLYFIFNESHSHELVALINELMSKLERHPTFGGTNIKVIKLALRIHFMSLTIAVGIMVMMVMAPKMPPFPTCLLYKMQIMENSWIPLMLRIILTSLQMWTFALYVFDGYLILLGALLSTIGLWTGVRAIKRPNIDPNLNLRLQQYRMIQLLACYTNACFQKTIYLGITVILILANIECLAAFITYHDSLASSMLTVLVLVIVDMTGMAIFVYKILGMVNQVSKEVSNGWKQRVGISGVRQKWESRMVKSCPEIKIKFGEVSYFEAKTSLVIADFQVEKTIDLILLSRKQ</sequence>
<keyword evidence="1" id="KW-1133">Transmembrane helix</keyword>
<evidence type="ECO:0000313" key="2">
    <source>
        <dbReference type="EMBL" id="CAL8120976.1"/>
    </source>
</evidence>
<evidence type="ECO:0000256" key="1">
    <source>
        <dbReference type="SAM" id="Phobius"/>
    </source>
</evidence>
<reference evidence="2 3" key="1">
    <citation type="submission" date="2024-08" db="EMBL/GenBank/DDBJ databases">
        <authorList>
            <person name="Cucini C."/>
            <person name="Frati F."/>
        </authorList>
    </citation>
    <scope>NUCLEOTIDE SEQUENCE [LARGE SCALE GENOMIC DNA]</scope>
</reference>
<dbReference type="Proteomes" id="UP001642540">
    <property type="component" value="Unassembled WGS sequence"/>
</dbReference>
<organism evidence="2 3">
    <name type="scientific">Orchesella dallaii</name>
    <dbReference type="NCBI Taxonomy" id="48710"/>
    <lineage>
        <taxon>Eukaryota</taxon>
        <taxon>Metazoa</taxon>
        <taxon>Ecdysozoa</taxon>
        <taxon>Arthropoda</taxon>
        <taxon>Hexapoda</taxon>
        <taxon>Collembola</taxon>
        <taxon>Entomobryomorpha</taxon>
        <taxon>Entomobryoidea</taxon>
        <taxon>Orchesellidae</taxon>
        <taxon>Orchesellinae</taxon>
        <taxon>Orchesella</taxon>
    </lineage>
</organism>
<feature type="transmembrane region" description="Helical" evidence="1">
    <location>
        <begin position="111"/>
        <end position="130"/>
    </location>
</feature>
<feature type="transmembrane region" description="Helical" evidence="1">
    <location>
        <begin position="287"/>
        <end position="307"/>
    </location>
</feature>
<evidence type="ECO:0008006" key="4">
    <source>
        <dbReference type="Google" id="ProtNLM"/>
    </source>
</evidence>
<feature type="transmembrane region" description="Helical" evidence="1">
    <location>
        <begin position="313"/>
        <end position="336"/>
    </location>
</feature>
<protein>
    <recommendedName>
        <fullName evidence="4">Gustatory receptor</fullName>
    </recommendedName>
</protein>